<dbReference type="EMBL" id="QBKI01000005">
    <property type="protein sequence ID" value="PTX19012.1"/>
    <property type="molecule type" value="Genomic_DNA"/>
</dbReference>
<name>A0A2T5YI72_9BACT</name>
<dbReference type="Proteomes" id="UP000244225">
    <property type="component" value="Unassembled WGS sequence"/>
</dbReference>
<reference evidence="1 2" key="1">
    <citation type="submission" date="2018-04" db="EMBL/GenBank/DDBJ databases">
        <title>Genomic Encyclopedia of Archaeal and Bacterial Type Strains, Phase II (KMG-II): from individual species to whole genera.</title>
        <authorList>
            <person name="Goeker M."/>
        </authorList>
    </citation>
    <scope>NUCLEOTIDE SEQUENCE [LARGE SCALE GENOMIC DNA]</scope>
    <source>
        <strain evidence="1 2">DSM 100162</strain>
    </source>
</reference>
<keyword evidence="2" id="KW-1185">Reference proteome</keyword>
<protein>
    <submittedName>
        <fullName evidence="1">Uncharacterized protein</fullName>
    </submittedName>
</protein>
<evidence type="ECO:0000313" key="1">
    <source>
        <dbReference type="EMBL" id="PTX19012.1"/>
    </source>
</evidence>
<accession>A0A2T5YI72</accession>
<sequence>MQPLPGCKGHQVNQASANMKKSILLSGLALFTILSGCEKNDARPVEEVLADLEGKCLQGKVVKGMRCTSAVYVQLLNASTGTTSTFEGKKYKNIVLLSNFPKNSCLGVGDSFYFTLDTSSEFDHCTEFYACTTEDLTVFDEPHPVTIKTCLKTFSVSGCTGK</sequence>
<gene>
    <name evidence="1" type="ORF">C8N40_105306</name>
</gene>
<dbReference type="AlphaFoldDB" id="A0A2T5YI72"/>
<comment type="caution">
    <text evidence="1">The sequence shown here is derived from an EMBL/GenBank/DDBJ whole genome shotgun (WGS) entry which is preliminary data.</text>
</comment>
<proteinExistence type="predicted"/>
<organism evidence="1 2">
    <name type="scientific">Pontibacter mucosus</name>
    <dbReference type="NCBI Taxonomy" id="1649266"/>
    <lineage>
        <taxon>Bacteria</taxon>
        <taxon>Pseudomonadati</taxon>
        <taxon>Bacteroidota</taxon>
        <taxon>Cytophagia</taxon>
        <taxon>Cytophagales</taxon>
        <taxon>Hymenobacteraceae</taxon>
        <taxon>Pontibacter</taxon>
    </lineage>
</organism>
<evidence type="ECO:0000313" key="2">
    <source>
        <dbReference type="Proteomes" id="UP000244225"/>
    </source>
</evidence>